<evidence type="ECO:0000313" key="5">
    <source>
        <dbReference type="EMBL" id="SHK64735.1"/>
    </source>
</evidence>
<evidence type="ECO:0000256" key="2">
    <source>
        <dbReference type="SAM" id="MobiDB-lite"/>
    </source>
</evidence>
<dbReference type="InterPro" id="IPR036869">
    <property type="entry name" value="J_dom_sf"/>
</dbReference>
<dbReference type="Pfam" id="PF00226">
    <property type="entry name" value="DnaJ"/>
    <property type="match status" value="1"/>
</dbReference>
<feature type="transmembrane region" description="Helical" evidence="3">
    <location>
        <begin position="237"/>
        <end position="256"/>
    </location>
</feature>
<evidence type="ECO:0000313" key="6">
    <source>
        <dbReference type="Proteomes" id="UP000184301"/>
    </source>
</evidence>
<dbReference type="PROSITE" id="PS50076">
    <property type="entry name" value="DNAJ_2"/>
    <property type="match status" value="1"/>
</dbReference>
<feature type="region of interest" description="Disordered" evidence="2">
    <location>
        <begin position="62"/>
        <end position="104"/>
    </location>
</feature>
<keyword evidence="3" id="KW-0812">Transmembrane</keyword>
<dbReference type="Gene3D" id="1.10.287.110">
    <property type="entry name" value="DnaJ domain"/>
    <property type="match status" value="1"/>
</dbReference>
<dbReference type="SUPFAM" id="SSF46565">
    <property type="entry name" value="Chaperone J-domain"/>
    <property type="match status" value="1"/>
</dbReference>
<keyword evidence="3" id="KW-1133">Transmembrane helix</keyword>
<keyword evidence="1" id="KW-0235">DNA replication</keyword>
<dbReference type="CDD" id="cd06257">
    <property type="entry name" value="DnaJ"/>
    <property type="match status" value="1"/>
</dbReference>
<organism evidence="5 6">
    <name type="scientific">Hespellia stercorisuis DSM 15480</name>
    <dbReference type="NCBI Taxonomy" id="1121950"/>
    <lineage>
        <taxon>Bacteria</taxon>
        <taxon>Bacillati</taxon>
        <taxon>Bacillota</taxon>
        <taxon>Clostridia</taxon>
        <taxon>Lachnospirales</taxon>
        <taxon>Lachnospiraceae</taxon>
        <taxon>Hespellia</taxon>
    </lineage>
</organism>
<gene>
    <name evidence="5" type="ORF">SAMN02745243_03417</name>
</gene>
<protein>
    <submittedName>
        <fullName evidence="5">DnaJ domain-containing protein</fullName>
    </submittedName>
</protein>
<keyword evidence="6" id="KW-1185">Reference proteome</keyword>
<feature type="domain" description="J" evidence="4">
    <location>
        <begin position="6"/>
        <end position="68"/>
    </location>
</feature>
<dbReference type="InterPro" id="IPR001623">
    <property type="entry name" value="DnaJ_domain"/>
</dbReference>
<reference evidence="5 6" key="1">
    <citation type="submission" date="2016-11" db="EMBL/GenBank/DDBJ databases">
        <authorList>
            <person name="Jaros S."/>
            <person name="Januszkiewicz K."/>
            <person name="Wedrychowicz H."/>
        </authorList>
    </citation>
    <scope>NUCLEOTIDE SEQUENCE [LARGE SCALE GENOMIC DNA]</scope>
    <source>
        <strain evidence="5 6">DSM 15480</strain>
    </source>
</reference>
<evidence type="ECO:0000256" key="3">
    <source>
        <dbReference type="SAM" id="Phobius"/>
    </source>
</evidence>
<dbReference type="EMBL" id="FQZY01000067">
    <property type="protein sequence ID" value="SHK64735.1"/>
    <property type="molecule type" value="Genomic_DNA"/>
</dbReference>
<evidence type="ECO:0000256" key="1">
    <source>
        <dbReference type="ARBA" id="ARBA00022705"/>
    </source>
</evidence>
<dbReference type="GO" id="GO:0006260">
    <property type="term" value="P:DNA replication"/>
    <property type="evidence" value="ECO:0007669"/>
    <property type="project" value="UniProtKB-KW"/>
</dbReference>
<sequence>MREIEEIWEVLEIDPTDNVREIKKAYAKLIARYHPEEYPEKFQEIYSAYEIALKMAKGKSVRGTEELGEEPGEEQRQTGADLESGSRFRGAGRPWDEPETENPEWLQAEEISRLAREYEIKNAASRRREQLYAAFVQDMAKEQMPKIIRTDQLQDHDAWCRFFENKVVLEAIKYEGFMTTLYNRILPLRFRAGTLQMMDAVLEEKVPMIYAKQEKLRRMLREEGQKKARKELLKHRLAPFVVAALLILVCGSVYFISEHLRTARAVQEYHSVKNIEAYIEHKYNIKCTLEQSVTDGMNDNLSYTTKSDQDKVFYTATTWEPVAGEMEFHLRWTRNGEDYIDIEDDYAYQLKKAYAPVYDLELGMSLTGAKGVQIGDTPLNEFTSNFFAYLHALSQSDYVQSGHDISVSVETTHLGVGTVTVKLNRYTPIDEAGIRVQLEEAVEKYSTLDTQQETP</sequence>
<name>A0A1M6U623_9FIRM</name>
<dbReference type="STRING" id="1121950.SAMN02745243_03417"/>
<dbReference type="SMART" id="SM00271">
    <property type="entry name" value="DnaJ"/>
    <property type="match status" value="1"/>
</dbReference>
<proteinExistence type="predicted"/>
<evidence type="ECO:0000259" key="4">
    <source>
        <dbReference type="PROSITE" id="PS50076"/>
    </source>
</evidence>
<dbReference type="RefSeq" id="WP_073112687.1">
    <property type="nucleotide sequence ID" value="NZ_FQZY01000067.1"/>
</dbReference>
<dbReference type="Proteomes" id="UP000184301">
    <property type="component" value="Unassembled WGS sequence"/>
</dbReference>
<dbReference type="AlphaFoldDB" id="A0A1M6U623"/>
<accession>A0A1M6U623</accession>
<keyword evidence="3" id="KW-0472">Membrane</keyword>